<keyword evidence="4 7" id="KW-0812">Transmembrane</keyword>
<keyword evidence="3" id="KW-1003">Cell membrane</keyword>
<dbReference type="PANTHER" id="PTHR43163">
    <property type="entry name" value="DIPEPTIDE TRANSPORT SYSTEM PERMEASE PROTEIN DPPB-RELATED"/>
    <property type="match status" value="1"/>
</dbReference>
<evidence type="ECO:0000256" key="1">
    <source>
        <dbReference type="ARBA" id="ARBA00004651"/>
    </source>
</evidence>
<feature type="transmembrane region" description="Helical" evidence="7">
    <location>
        <begin position="247"/>
        <end position="274"/>
    </location>
</feature>
<evidence type="ECO:0000256" key="7">
    <source>
        <dbReference type="SAM" id="Phobius"/>
    </source>
</evidence>
<evidence type="ECO:0000256" key="6">
    <source>
        <dbReference type="ARBA" id="ARBA00023136"/>
    </source>
</evidence>
<dbReference type="GO" id="GO:0055085">
    <property type="term" value="P:transmembrane transport"/>
    <property type="evidence" value="ECO:0007669"/>
    <property type="project" value="InterPro"/>
</dbReference>
<evidence type="ECO:0000313" key="9">
    <source>
        <dbReference type="EMBL" id="SVB78271.1"/>
    </source>
</evidence>
<evidence type="ECO:0000259" key="8">
    <source>
        <dbReference type="PROSITE" id="PS50928"/>
    </source>
</evidence>
<dbReference type="SUPFAM" id="SSF161098">
    <property type="entry name" value="MetI-like"/>
    <property type="match status" value="1"/>
</dbReference>
<dbReference type="InterPro" id="IPR000515">
    <property type="entry name" value="MetI-like"/>
</dbReference>
<keyword evidence="2" id="KW-0813">Transport</keyword>
<dbReference type="PANTHER" id="PTHR43163:SF6">
    <property type="entry name" value="DIPEPTIDE TRANSPORT SYSTEM PERMEASE PROTEIN DPPB-RELATED"/>
    <property type="match status" value="1"/>
</dbReference>
<keyword evidence="6 7" id="KW-0472">Membrane</keyword>
<evidence type="ECO:0000256" key="5">
    <source>
        <dbReference type="ARBA" id="ARBA00022989"/>
    </source>
</evidence>
<feature type="domain" description="ABC transmembrane type-1" evidence="8">
    <location>
        <begin position="101"/>
        <end position="317"/>
    </location>
</feature>
<feature type="transmembrane region" description="Helical" evidence="7">
    <location>
        <begin position="105"/>
        <end position="128"/>
    </location>
</feature>
<dbReference type="InterPro" id="IPR035906">
    <property type="entry name" value="MetI-like_sf"/>
</dbReference>
<comment type="subcellular location">
    <subcellularLocation>
        <location evidence="1">Cell membrane</location>
        <topology evidence="1">Multi-pass membrane protein</topology>
    </subcellularLocation>
</comment>
<dbReference type="AlphaFoldDB" id="A0A382GVT1"/>
<organism evidence="9">
    <name type="scientific">marine metagenome</name>
    <dbReference type="NCBI Taxonomy" id="408172"/>
    <lineage>
        <taxon>unclassified sequences</taxon>
        <taxon>metagenomes</taxon>
        <taxon>ecological metagenomes</taxon>
    </lineage>
</organism>
<keyword evidence="5 7" id="KW-1133">Transmembrane helix</keyword>
<dbReference type="EMBL" id="UINC01057288">
    <property type="protein sequence ID" value="SVB78271.1"/>
    <property type="molecule type" value="Genomic_DNA"/>
</dbReference>
<feature type="transmembrane region" description="Helical" evidence="7">
    <location>
        <begin position="193"/>
        <end position="213"/>
    </location>
</feature>
<dbReference type="PROSITE" id="PS50928">
    <property type="entry name" value="ABC_TM1"/>
    <property type="match status" value="1"/>
</dbReference>
<dbReference type="GO" id="GO:0005886">
    <property type="term" value="C:plasma membrane"/>
    <property type="evidence" value="ECO:0007669"/>
    <property type="project" value="UniProtKB-SubCell"/>
</dbReference>
<reference evidence="9" key="1">
    <citation type="submission" date="2018-05" db="EMBL/GenBank/DDBJ databases">
        <authorList>
            <person name="Lanie J.A."/>
            <person name="Ng W.-L."/>
            <person name="Kazmierczak K.M."/>
            <person name="Andrzejewski T.M."/>
            <person name="Davidsen T.M."/>
            <person name="Wayne K.J."/>
            <person name="Tettelin H."/>
            <person name="Glass J.I."/>
            <person name="Rusch D."/>
            <person name="Podicherti R."/>
            <person name="Tsui H.-C.T."/>
            <person name="Winkler M.E."/>
        </authorList>
    </citation>
    <scope>NUCLEOTIDE SEQUENCE</scope>
</reference>
<feature type="transmembrane region" description="Helical" evidence="7">
    <location>
        <begin position="9"/>
        <end position="29"/>
    </location>
</feature>
<accession>A0A382GVT1</accession>
<feature type="transmembrane region" description="Helical" evidence="7">
    <location>
        <begin position="294"/>
        <end position="320"/>
    </location>
</feature>
<evidence type="ECO:0000256" key="4">
    <source>
        <dbReference type="ARBA" id="ARBA00022692"/>
    </source>
</evidence>
<gene>
    <name evidence="9" type="ORF">METZ01_LOCUS231125</name>
</gene>
<dbReference type="Gene3D" id="1.10.3720.10">
    <property type="entry name" value="MetI-like"/>
    <property type="match status" value="1"/>
</dbReference>
<dbReference type="InterPro" id="IPR045621">
    <property type="entry name" value="BPD_transp_1_N"/>
</dbReference>
<proteinExistence type="predicted"/>
<dbReference type="Pfam" id="PF00528">
    <property type="entry name" value="BPD_transp_1"/>
    <property type="match status" value="1"/>
</dbReference>
<sequence length="327" mass="36348">MWVFLAKRIGIGLITIWALSLFSFILIQLPKGDYVTSEMIALQMEGENVTDEELENLRIYFGLDKPTHMQYLSWIGNMMRGNLGYSFAQRTPVNDILGQRLLLTVLYAVTTVVFIWVVAIPIGILSAVKQYSFADYSFTTLGFIGVAVPDFLLALLFLWLGFVFFGVSMGGLFSPEFVDAPWNLARIWDLTKHLFIPIIVLGTSGTASLIRIVRANLLDELHKPYVVAARARGLREWRLILKYPVRLALNPAVSLTAYIFPFLISGSVIVSVVLSLPTIGPTLLQSLLEQDLQLAGAIIFLVGVMTVVGTLISDILLGLLDPRIRQA</sequence>
<feature type="transmembrane region" description="Helical" evidence="7">
    <location>
        <begin position="140"/>
        <end position="173"/>
    </location>
</feature>
<protein>
    <recommendedName>
        <fullName evidence="8">ABC transmembrane type-1 domain-containing protein</fullName>
    </recommendedName>
</protein>
<evidence type="ECO:0000256" key="2">
    <source>
        <dbReference type="ARBA" id="ARBA00022448"/>
    </source>
</evidence>
<dbReference type="CDD" id="cd06261">
    <property type="entry name" value="TM_PBP2"/>
    <property type="match status" value="1"/>
</dbReference>
<name>A0A382GVT1_9ZZZZ</name>
<evidence type="ECO:0000256" key="3">
    <source>
        <dbReference type="ARBA" id="ARBA00022475"/>
    </source>
</evidence>
<dbReference type="Pfam" id="PF19300">
    <property type="entry name" value="BPD_transp_1_N"/>
    <property type="match status" value="1"/>
</dbReference>